<dbReference type="InterPro" id="IPR037461">
    <property type="entry name" value="CtCE2-like_dom"/>
</dbReference>
<evidence type="ECO:0000256" key="1">
    <source>
        <dbReference type="SAM" id="SignalP"/>
    </source>
</evidence>
<reference evidence="4" key="1">
    <citation type="submission" date="2022-01" db="EMBL/GenBank/DDBJ databases">
        <title>Gillisia lutea sp. nov., isolated from marine plastic residues from the Malvarosa beach (Valencia, Spain).</title>
        <authorList>
            <person name="Vidal-Verdu A."/>
            <person name="Molina-Menor E."/>
            <person name="Satari L."/>
            <person name="Pascual J."/>
            <person name="Pereto J."/>
            <person name="Porcar M."/>
        </authorList>
    </citation>
    <scope>NUCLEOTIDE SEQUENCE</scope>
    <source>
        <strain evidence="4">M10.2A</strain>
    </source>
</reference>
<evidence type="ECO:0000259" key="2">
    <source>
        <dbReference type="Pfam" id="PF13472"/>
    </source>
</evidence>
<feature type="domain" description="SGNH hydrolase-type esterase" evidence="2">
    <location>
        <begin position="149"/>
        <end position="301"/>
    </location>
</feature>
<dbReference type="SUPFAM" id="SSF52266">
    <property type="entry name" value="SGNH hydrolase"/>
    <property type="match status" value="1"/>
</dbReference>
<feature type="signal peptide" evidence="1">
    <location>
        <begin position="1"/>
        <end position="20"/>
    </location>
</feature>
<dbReference type="RefSeq" id="WP_236133338.1">
    <property type="nucleotide sequence ID" value="NZ_JAKGTH010000007.1"/>
</dbReference>
<comment type="caution">
    <text evidence="4">The sequence shown here is derived from an EMBL/GenBank/DDBJ whole genome shotgun (WGS) entry which is preliminary data.</text>
</comment>
<dbReference type="InterPro" id="IPR036514">
    <property type="entry name" value="SGNH_hydro_sf"/>
</dbReference>
<name>A0ABS9EEG7_9FLAO</name>
<sequence length="359" mass="39896">MSYKLLVLFALTLIFGCKNAETKQTKKFTAGDSSYVYSGRIEKMGDSAVALINSAAAVKALVKGDSCIIDIQSGADAHLYAAVELNGKYLGRYKIDSIPLKFDLVDSMENNALAIYKITEASNGPIFFKGITAENISKPTEENKPKIEFIGNSITCGMGAEIKDIPCGEGEWYDQHNAYLAYGPRVARALNTDFELNCVSGMGMYRNWNDEDMPVMPDVYENLYLNIDSIKKADFKDVPDIVSIALGTNDLSLGDGEKERSSFSKEKFTQNYIGFVEGIFKRYPDTKIVLLTSPMIGGENNMTLLECLKDVQTHFNEKNISIFEFEAMTAHGCTGHPDVDDHQKMADQLIPFFKKLMTK</sequence>
<dbReference type="Gene3D" id="2.60.120.260">
    <property type="entry name" value="Galactose-binding domain-like"/>
    <property type="match status" value="1"/>
</dbReference>
<dbReference type="InterPro" id="IPR013830">
    <property type="entry name" value="SGNH_hydro"/>
</dbReference>
<gene>
    <name evidence="4" type="ORF">L1I30_05890</name>
</gene>
<organism evidence="4 5">
    <name type="scientific">Gillisia lutea</name>
    <dbReference type="NCBI Taxonomy" id="2909668"/>
    <lineage>
        <taxon>Bacteria</taxon>
        <taxon>Pseudomonadati</taxon>
        <taxon>Bacteroidota</taxon>
        <taxon>Flavobacteriia</taxon>
        <taxon>Flavobacteriales</taxon>
        <taxon>Flavobacteriaceae</taxon>
        <taxon>Gillisia</taxon>
    </lineage>
</organism>
<dbReference type="EMBL" id="JAKGTH010000007">
    <property type="protein sequence ID" value="MCF4101188.1"/>
    <property type="molecule type" value="Genomic_DNA"/>
</dbReference>
<dbReference type="Proteomes" id="UP001179363">
    <property type="component" value="Unassembled WGS sequence"/>
</dbReference>
<dbReference type="InterPro" id="IPR040794">
    <property type="entry name" value="CE2_N"/>
</dbReference>
<feature type="chain" id="PRO_5046545554" evidence="1">
    <location>
        <begin position="21"/>
        <end position="359"/>
    </location>
</feature>
<accession>A0ABS9EEG7</accession>
<proteinExistence type="predicted"/>
<keyword evidence="5" id="KW-1185">Reference proteome</keyword>
<dbReference type="PANTHER" id="PTHR37834">
    <property type="entry name" value="GDSL-LIKE LIPASE/ACYLHYDROLASE DOMAIN PROTEIN (AFU_ORTHOLOGUE AFUA_2G00620)"/>
    <property type="match status" value="1"/>
</dbReference>
<evidence type="ECO:0000259" key="3">
    <source>
        <dbReference type="Pfam" id="PF17996"/>
    </source>
</evidence>
<feature type="domain" description="Carbohydrate esterase 2 N-terminal" evidence="3">
    <location>
        <begin position="37"/>
        <end position="135"/>
    </location>
</feature>
<evidence type="ECO:0000313" key="5">
    <source>
        <dbReference type="Proteomes" id="UP001179363"/>
    </source>
</evidence>
<dbReference type="PANTHER" id="PTHR37834:SF2">
    <property type="entry name" value="ESTERASE, SGNH HYDROLASE-TYPE"/>
    <property type="match status" value="1"/>
</dbReference>
<dbReference type="InterPro" id="IPR052762">
    <property type="entry name" value="PCW_deacetylase/CE"/>
</dbReference>
<dbReference type="CDD" id="cd01831">
    <property type="entry name" value="Endoglucanase_E_like"/>
    <property type="match status" value="1"/>
</dbReference>
<keyword evidence="1" id="KW-0732">Signal</keyword>
<dbReference type="Pfam" id="PF13472">
    <property type="entry name" value="Lipase_GDSL_2"/>
    <property type="match status" value="1"/>
</dbReference>
<dbReference type="Pfam" id="PF17996">
    <property type="entry name" value="CE2_N"/>
    <property type="match status" value="1"/>
</dbReference>
<dbReference type="Gene3D" id="3.40.50.1110">
    <property type="entry name" value="SGNH hydrolase"/>
    <property type="match status" value="1"/>
</dbReference>
<evidence type="ECO:0000313" key="4">
    <source>
        <dbReference type="EMBL" id="MCF4101188.1"/>
    </source>
</evidence>
<dbReference type="PROSITE" id="PS51257">
    <property type="entry name" value="PROKAR_LIPOPROTEIN"/>
    <property type="match status" value="1"/>
</dbReference>
<protein>
    <submittedName>
        <fullName evidence="4">GDSL-type esterase/lipase family protein</fullName>
    </submittedName>
</protein>